<accession>A0A3S2V5J6</accession>
<proteinExistence type="predicted"/>
<dbReference type="OrthoDB" id="508112at2"/>
<feature type="transmembrane region" description="Helical" evidence="1">
    <location>
        <begin position="279"/>
        <end position="299"/>
    </location>
</feature>
<feature type="transmembrane region" description="Helical" evidence="1">
    <location>
        <begin position="93"/>
        <end position="114"/>
    </location>
</feature>
<dbReference type="EMBL" id="SACP01000036">
    <property type="protein sequence ID" value="RVU14094.1"/>
    <property type="molecule type" value="Genomic_DNA"/>
</dbReference>
<dbReference type="PANTHER" id="PTHR40407">
    <property type="entry name" value="MEMBRANE PROTEIN-LIKE PROTEIN"/>
    <property type="match status" value="1"/>
</dbReference>
<evidence type="ECO:0000313" key="4">
    <source>
        <dbReference type="Proteomes" id="UP000286997"/>
    </source>
</evidence>
<keyword evidence="1" id="KW-0812">Transmembrane</keyword>
<feature type="transmembrane region" description="Helical" evidence="1">
    <location>
        <begin position="351"/>
        <end position="374"/>
    </location>
</feature>
<keyword evidence="1" id="KW-1133">Transmembrane helix</keyword>
<protein>
    <submittedName>
        <fullName evidence="3">DUF1624 domain-containing protein</fullName>
    </submittedName>
</protein>
<dbReference type="RefSeq" id="WP_127733599.1">
    <property type="nucleotide sequence ID" value="NZ_SACP01000036.1"/>
</dbReference>
<feature type="transmembrane region" description="Helical" evidence="1">
    <location>
        <begin position="306"/>
        <end position="325"/>
    </location>
</feature>
<evidence type="ECO:0000259" key="2">
    <source>
        <dbReference type="Pfam" id="PF07786"/>
    </source>
</evidence>
<keyword evidence="4" id="KW-1185">Reference proteome</keyword>
<sequence length="386" mass="41160">MTPPDTASPRGRIGAIDALRGLVMLLMLVDHVREFFYLHAQVTDPMTLPATPPGLAWTRLASHVCAPVFILLAGLSAHLYAQRNGRRAAAGFLLTRGLLLVALEVTLVNLAWTLRPFPPVLYLQVIWAIGLSMIALAGLLWLPRAGLAAVALAIMLGHNLLDGLVLAPGEGGFVPWAILHQRALIALPWPWEAARTSYPVLPWIGVAAAGYVLGPLFAPSVDSTARRRRLVALGLAALAAFLVLRGLNGYGEPAPWQPGATPLATVLSVLNLTKYPPSAGFLLATLGLGLLVLALFEALPAGGPGWLRVFGGAPLFFYLLHLWLLRLLYEGGLALGLATPGSGRVEAPSPAALWLIAAVLALPLHAACAWMTGLKRRSRSRLLRYL</sequence>
<feature type="transmembrane region" description="Helical" evidence="1">
    <location>
        <begin position="60"/>
        <end position="81"/>
    </location>
</feature>
<dbReference type="Pfam" id="PF07786">
    <property type="entry name" value="HGSNAT_cat"/>
    <property type="match status" value="1"/>
</dbReference>
<gene>
    <name evidence="3" type="ORF">EOE48_24985</name>
</gene>
<feature type="domain" description="Heparan-alpha-glucosaminide N-acetyltransferase catalytic" evidence="2">
    <location>
        <begin position="12"/>
        <end position="226"/>
    </location>
</feature>
<feature type="transmembrane region" description="Helical" evidence="1">
    <location>
        <begin position="230"/>
        <end position="247"/>
    </location>
</feature>
<keyword evidence="1" id="KW-0472">Membrane</keyword>
<dbReference type="AlphaFoldDB" id="A0A3S2V5J6"/>
<reference evidence="3 4" key="1">
    <citation type="submission" date="2019-01" db="EMBL/GenBank/DDBJ databases">
        <authorList>
            <person name="Chen W.-M."/>
        </authorList>
    </citation>
    <scope>NUCLEOTIDE SEQUENCE [LARGE SCALE GENOMIC DNA]</scope>
    <source>
        <strain evidence="3 4">TER-1</strain>
    </source>
</reference>
<feature type="transmembrane region" description="Helical" evidence="1">
    <location>
        <begin position="120"/>
        <end position="142"/>
    </location>
</feature>
<evidence type="ECO:0000256" key="1">
    <source>
        <dbReference type="SAM" id="Phobius"/>
    </source>
</evidence>
<comment type="caution">
    <text evidence="3">The sequence shown here is derived from an EMBL/GenBank/DDBJ whole genome shotgun (WGS) entry which is preliminary data.</text>
</comment>
<dbReference type="InterPro" id="IPR012429">
    <property type="entry name" value="HGSNAT_cat"/>
</dbReference>
<name>A0A3S2V5J6_9HYPH</name>
<dbReference type="PANTHER" id="PTHR40407:SF1">
    <property type="entry name" value="HEPARAN-ALPHA-GLUCOSAMINIDE N-ACETYLTRANSFERASE CATALYTIC DOMAIN-CONTAINING PROTEIN"/>
    <property type="match status" value="1"/>
</dbReference>
<feature type="transmembrane region" description="Helical" evidence="1">
    <location>
        <begin position="149"/>
        <end position="167"/>
    </location>
</feature>
<evidence type="ECO:0000313" key="3">
    <source>
        <dbReference type="EMBL" id="RVU14094.1"/>
    </source>
</evidence>
<feature type="transmembrane region" description="Helical" evidence="1">
    <location>
        <begin position="200"/>
        <end position="218"/>
    </location>
</feature>
<organism evidence="3 4">
    <name type="scientific">Methylobacterium oryzihabitans</name>
    <dbReference type="NCBI Taxonomy" id="2499852"/>
    <lineage>
        <taxon>Bacteria</taxon>
        <taxon>Pseudomonadati</taxon>
        <taxon>Pseudomonadota</taxon>
        <taxon>Alphaproteobacteria</taxon>
        <taxon>Hyphomicrobiales</taxon>
        <taxon>Methylobacteriaceae</taxon>
        <taxon>Methylobacterium</taxon>
    </lineage>
</organism>
<dbReference type="Proteomes" id="UP000286997">
    <property type="component" value="Unassembled WGS sequence"/>
</dbReference>